<dbReference type="GeneID" id="301849118"/>
<accession>A0A3N2G673</accession>
<organism evidence="1 2">
    <name type="scientific">Amycolatopsis thermoflava</name>
    <dbReference type="NCBI Taxonomy" id="84480"/>
    <lineage>
        <taxon>Bacteria</taxon>
        <taxon>Bacillati</taxon>
        <taxon>Actinomycetota</taxon>
        <taxon>Actinomycetes</taxon>
        <taxon>Pseudonocardiales</taxon>
        <taxon>Pseudonocardiaceae</taxon>
        <taxon>Amycolatopsis</taxon>
        <taxon>Amycolatopsis methanolica group</taxon>
    </lineage>
</organism>
<comment type="caution">
    <text evidence="1">The sequence shown here is derived from an EMBL/GenBank/DDBJ whole genome shotgun (WGS) entry which is preliminary data.</text>
</comment>
<proteinExistence type="predicted"/>
<name>A0A3N2G673_9PSEU</name>
<dbReference type="RefSeq" id="WP_231961046.1">
    <property type="nucleotide sequence ID" value="NZ_RKHY01000002.1"/>
</dbReference>
<dbReference type="EMBL" id="RKHY01000002">
    <property type="protein sequence ID" value="ROS32146.1"/>
    <property type="molecule type" value="Genomic_DNA"/>
</dbReference>
<dbReference type="AlphaFoldDB" id="A0A3N2G673"/>
<sequence>MQPEVGQGSPGTRLDIREALPATLRHRCRLGPGDRVLLAADPEQDLLIVHPPAALDDLLAQRHTEALSGDPA</sequence>
<gene>
    <name evidence="1" type="ORF">EDD35_7903</name>
</gene>
<keyword evidence="2" id="KW-1185">Reference proteome</keyword>
<dbReference type="Proteomes" id="UP000274843">
    <property type="component" value="Unassembled WGS sequence"/>
</dbReference>
<evidence type="ECO:0000313" key="1">
    <source>
        <dbReference type="EMBL" id="ROS32146.1"/>
    </source>
</evidence>
<evidence type="ECO:0000313" key="2">
    <source>
        <dbReference type="Proteomes" id="UP000274843"/>
    </source>
</evidence>
<protein>
    <submittedName>
        <fullName evidence="1">Uncharacterized protein</fullName>
    </submittedName>
</protein>
<reference evidence="1 2" key="1">
    <citation type="submission" date="2018-11" db="EMBL/GenBank/DDBJ databases">
        <title>Sequencing the genomes of 1000 actinobacteria strains.</title>
        <authorList>
            <person name="Klenk H.-P."/>
        </authorList>
    </citation>
    <scope>NUCLEOTIDE SEQUENCE [LARGE SCALE GENOMIC DNA]</scope>
    <source>
        <strain evidence="1 2">DSM 44348</strain>
    </source>
</reference>